<keyword evidence="3" id="KW-1185">Reference proteome</keyword>
<proteinExistence type="predicted"/>
<dbReference type="Gramene" id="PGSC0003DMT400092847">
    <property type="protein sequence ID" value="PGSC0003DMT400092847"/>
    <property type="gene ID" value="PGSC0003DMG400042418"/>
</dbReference>
<dbReference type="AlphaFoldDB" id="M1DQN8"/>
<protein>
    <submittedName>
        <fullName evidence="2">Uncharacterized protein</fullName>
    </submittedName>
</protein>
<dbReference type="Proteomes" id="UP000011115">
    <property type="component" value="Unassembled WGS sequence"/>
</dbReference>
<dbReference type="HOGENOM" id="CLU_100788_0_0_1"/>
<organism evidence="2 3">
    <name type="scientific">Solanum tuberosum</name>
    <name type="common">Potato</name>
    <dbReference type="NCBI Taxonomy" id="4113"/>
    <lineage>
        <taxon>Eukaryota</taxon>
        <taxon>Viridiplantae</taxon>
        <taxon>Streptophyta</taxon>
        <taxon>Embryophyta</taxon>
        <taxon>Tracheophyta</taxon>
        <taxon>Spermatophyta</taxon>
        <taxon>Magnoliopsida</taxon>
        <taxon>eudicotyledons</taxon>
        <taxon>Gunneridae</taxon>
        <taxon>Pentapetalae</taxon>
        <taxon>asterids</taxon>
        <taxon>lamiids</taxon>
        <taxon>Solanales</taxon>
        <taxon>Solanaceae</taxon>
        <taxon>Solanoideae</taxon>
        <taxon>Solaneae</taxon>
        <taxon>Solanum</taxon>
    </lineage>
</organism>
<reference evidence="3" key="1">
    <citation type="journal article" date="2011" name="Nature">
        <title>Genome sequence and analysis of the tuber crop potato.</title>
        <authorList>
            <consortium name="The Potato Genome Sequencing Consortium"/>
        </authorList>
    </citation>
    <scope>NUCLEOTIDE SEQUENCE [LARGE SCALE GENOMIC DNA]</scope>
    <source>
        <strain evidence="3">cv. DM1-3 516 R44</strain>
    </source>
</reference>
<accession>M1DQN8</accession>
<evidence type="ECO:0000313" key="2">
    <source>
        <dbReference type="EnsemblPlants" id="PGSC0003DMT400092847"/>
    </source>
</evidence>
<sequence>MTSKKINSQSTTSKTINSKFYTEVEGIIGVTYGRFGAATRSKTTMLGQQALQVSSTSTPIFGSLTPKGSRSSTNSLEGGRSVAEMIKKTLALLEQSGFKNSTTKENYDSTNEFSPHASHNLSPSKINLHNNPCDYPTSPMIMQGMVTDVSSTEEQFTNLAKLVEGLTMHVYHQESRIDKLMDRMEDLLDGEASHTPGMGVEVQEIKNCAKQALFVKDMLVSSKGMIPLNRLKVFIEGKSIAQNQAQDVALPTKCTREGFDPNAYQLFVKARYHPNEPSK</sequence>
<dbReference type="PaxDb" id="4113-PGSC0003DMT400092847"/>
<feature type="region of interest" description="Disordered" evidence="1">
    <location>
        <begin position="101"/>
        <end position="125"/>
    </location>
</feature>
<dbReference type="InParanoid" id="M1DQN8"/>
<evidence type="ECO:0000313" key="3">
    <source>
        <dbReference type="Proteomes" id="UP000011115"/>
    </source>
</evidence>
<name>M1DQN8_SOLTU</name>
<reference evidence="2" key="2">
    <citation type="submission" date="2015-06" db="UniProtKB">
        <authorList>
            <consortium name="EnsemblPlants"/>
        </authorList>
    </citation>
    <scope>IDENTIFICATION</scope>
    <source>
        <strain evidence="2">DM1-3 516 R44</strain>
    </source>
</reference>
<dbReference type="EnsemblPlants" id="PGSC0003DMT400092847">
    <property type="protein sequence ID" value="PGSC0003DMT400092847"/>
    <property type="gene ID" value="PGSC0003DMG400042418"/>
</dbReference>
<evidence type="ECO:0000256" key="1">
    <source>
        <dbReference type="SAM" id="MobiDB-lite"/>
    </source>
</evidence>